<keyword evidence="1" id="KW-0812">Transmembrane</keyword>
<evidence type="ECO:0000313" key="2">
    <source>
        <dbReference type="EMBL" id="TWU05533.1"/>
    </source>
</evidence>
<dbReference type="AlphaFoldDB" id="A0A5C6AZY9"/>
<keyword evidence="1" id="KW-0472">Membrane</keyword>
<dbReference type="Proteomes" id="UP000320176">
    <property type="component" value="Unassembled WGS sequence"/>
</dbReference>
<sequence>MISEPALLRSFVGWRFIFFRTVRAGLICAFLGVLLNLVVHREGMPGTEIRGVGSCVHGFMPQLPKTSRFDLQNLSPMRNEIEVVEEGTIWRSRRFSFEKNHAILRSTHDPGLRVIRRMSPRVFPESRRPSVKMDAPDCVIHSMTYDYSPMITWWQNDVSDQ</sequence>
<feature type="transmembrane region" description="Helical" evidence="1">
    <location>
        <begin position="17"/>
        <end position="39"/>
    </location>
</feature>
<evidence type="ECO:0000256" key="1">
    <source>
        <dbReference type="SAM" id="Phobius"/>
    </source>
</evidence>
<dbReference type="EMBL" id="SJPN01000002">
    <property type="protein sequence ID" value="TWU05533.1"/>
    <property type="molecule type" value="Genomic_DNA"/>
</dbReference>
<evidence type="ECO:0000313" key="3">
    <source>
        <dbReference type="Proteomes" id="UP000320176"/>
    </source>
</evidence>
<reference evidence="2 3" key="1">
    <citation type="submission" date="2019-02" db="EMBL/GenBank/DDBJ databases">
        <title>Deep-cultivation of Planctomycetes and their phenomic and genomic characterization uncovers novel biology.</title>
        <authorList>
            <person name="Wiegand S."/>
            <person name="Jogler M."/>
            <person name="Boedeker C."/>
            <person name="Pinto D."/>
            <person name="Vollmers J."/>
            <person name="Rivas-Marin E."/>
            <person name="Kohn T."/>
            <person name="Peeters S.H."/>
            <person name="Heuer A."/>
            <person name="Rast P."/>
            <person name="Oberbeckmann S."/>
            <person name="Bunk B."/>
            <person name="Jeske O."/>
            <person name="Meyerdierks A."/>
            <person name="Storesund J.E."/>
            <person name="Kallscheuer N."/>
            <person name="Luecker S."/>
            <person name="Lage O.M."/>
            <person name="Pohl T."/>
            <person name="Merkel B.J."/>
            <person name="Hornburger P."/>
            <person name="Mueller R.-W."/>
            <person name="Bruemmer F."/>
            <person name="Labrenz M."/>
            <person name="Spormann A.M."/>
            <person name="Op Den Camp H."/>
            <person name="Overmann J."/>
            <person name="Amann R."/>
            <person name="Jetten M.S.M."/>
            <person name="Mascher T."/>
            <person name="Medema M.H."/>
            <person name="Devos D.P."/>
            <person name="Kaster A.-K."/>
            <person name="Ovreas L."/>
            <person name="Rohde M."/>
            <person name="Galperin M.Y."/>
            <person name="Jogler C."/>
        </authorList>
    </citation>
    <scope>NUCLEOTIDE SEQUENCE [LARGE SCALE GENOMIC DNA]</scope>
    <source>
        <strain evidence="2 3">Pla52n</strain>
    </source>
</reference>
<keyword evidence="3" id="KW-1185">Reference proteome</keyword>
<keyword evidence="1" id="KW-1133">Transmembrane helix</keyword>
<comment type="caution">
    <text evidence="2">The sequence shown here is derived from an EMBL/GenBank/DDBJ whole genome shotgun (WGS) entry which is preliminary data.</text>
</comment>
<gene>
    <name evidence="2" type="ORF">Pla52n_12470</name>
</gene>
<organism evidence="2 3">
    <name type="scientific">Stieleria varia</name>
    <dbReference type="NCBI Taxonomy" id="2528005"/>
    <lineage>
        <taxon>Bacteria</taxon>
        <taxon>Pseudomonadati</taxon>
        <taxon>Planctomycetota</taxon>
        <taxon>Planctomycetia</taxon>
        <taxon>Pirellulales</taxon>
        <taxon>Pirellulaceae</taxon>
        <taxon>Stieleria</taxon>
    </lineage>
</organism>
<accession>A0A5C6AZY9</accession>
<name>A0A5C6AZY9_9BACT</name>
<protein>
    <submittedName>
        <fullName evidence="2">Uncharacterized protein</fullName>
    </submittedName>
</protein>
<proteinExistence type="predicted"/>